<gene>
    <name evidence="2" type="ORF">CCAM_LOCUS3751</name>
</gene>
<dbReference type="AlphaFoldDB" id="A0A484KBW2"/>
<feature type="compositionally biased region" description="Basic and acidic residues" evidence="1">
    <location>
        <begin position="32"/>
        <end position="49"/>
    </location>
</feature>
<dbReference type="EMBL" id="OOIL02000215">
    <property type="protein sequence ID" value="VFQ61975.1"/>
    <property type="molecule type" value="Genomic_DNA"/>
</dbReference>
<feature type="region of interest" description="Disordered" evidence="1">
    <location>
        <begin position="84"/>
        <end position="197"/>
    </location>
</feature>
<feature type="compositionally biased region" description="Basic and acidic residues" evidence="1">
    <location>
        <begin position="184"/>
        <end position="197"/>
    </location>
</feature>
<proteinExistence type="predicted"/>
<reference evidence="2 3" key="1">
    <citation type="submission" date="2018-04" db="EMBL/GenBank/DDBJ databases">
        <authorList>
            <person name="Vogel A."/>
        </authorList>
    </citation>
    <scope>NUCLEOTIDE SEQUENCE [LARGE SCALE GENOMIC DNA]</scope>
</reference>
<organism evidence="2 3">
    <name type="scientific">Cuscuta campestris</name>
    <dbReference type="NCBI Taxonomy" id="132261"/>
    <lineage>
        <taxon>Eukaryota</taxon>
        <taxon>Viridiplantae</taxon>
        <taxon>Streptophyta</taxon>
        <taxon>Embryophyta</taxon>
        <taxon>Tracheophyta</taxon>
        <taxon>Spermatophyta</taxon>
        <taxon>Magnoliopsida</taxon>
        <taxon>eudicotyledons</taxon>
        <taxon>Gunneridae</taxon>
        <taxon>Pentapetalae</taxon>
        <taxon>asterids</taxon>
        <taxon>lamiids</taxon>
        <taxon>Solanales</taxon>
        <taxon>Convolvulaceae</taxon>
        <taxon>Cuscuteae</taxon>
        <taxon>Cuscuta</taxon>
        <taxon>Cuscuta subgen. Grammica</taxon>
        <taxon>Cuscuta sect. Cleistogrammica</taxon>
    </lineage>
</organism>
<dbReference type="OrthoDB" id="1306223at2759"/>
<dbReference type="Proteomes" id="UP000595140">
    <property type="component" value="Unassembled WGS sequence"/>
</dbReference>
<name>A0A484KBW2_9ASTE</name>
<evidence type="ECO:0000313" key="3">
    <source>
        <dbReference type="Proteomes" id="UP000595140"/>
    </source>
</evidence>
<sequence length="197" mass="22159">MSTVPSADCLVDAVVDSSATAVRHSATAMADEQPRKVVSPKEEDNHERGSSLFPNFDNLTPEQWNAVRHVFSLSPFVSSMKLSGASLDTRSTNEVSSYDEDEELRTEKKMDRSKRDSRLEESGRADRLQTVDLMDHSDVHDRPSERQDDGFLRDDQMANQVDRPDIHGRPSERQNDGSLGDDQTVDRDVEDGRPSLR</sequence>
<evidence type="ECO:0000256" key="1">
    <source>
        <dbReference type="SAM" id="MobiDB-lite"/>
    </source>
</evidence>
<protein>
    <submittedName>
        <fullName evidence="2">Uncharacterized protein</fullName>
    </submittedName>
</protein>
<evidence type="ECO:0000313" key="2">
    <source>
        <dbReference type="EMBL" id="VFQ61975.1"/>
    </source>
</evidence>
<feature type="compositionally biased region" description="Basic and acidic residues" evidence="1">
    <location>
        <begin position="105"/>
        <end position="175"/>
    </location>
</feature>
<feature type="compositionally biased region" description="Polar residues" evidence="1">
    <location>
        <begin position="84"/>
        <end position="96"/>
    </location>
</feature>
<keyword evidence="3" id="KW-1185">Reference proteome</keyword>
<feature type="region of interest" description="Disordered" evidence="1">
    <location>
        <begin position="25"/>
        <end position="57"/>
    </location>
</feature>
<accession>A0A484KBW2</accession>